<dbReference type="RefSeq" id="WP_123719904.1">
    <property type="nucleotide sequence ID" value="NZ_MOBN01000014.1"/>
</dbReference>
<reference evidence="1 2" key="1">
    <citation type="submission" date="2016-10" db="EMBL/GenBank/DDBJ databases">
        <title>Comparative genome analysis of multiple Pseudomonas spp. focuses on biocontrol and plant growth promoting traits.</title>
        <authorList>
            <person name="Tao X.-Y."/>
            <person name="Taylor C.G."/>
        </authorList>
    </citation>
    <scope>NUCLEOTIDE SEQUENCE [LARGE SCALE GENOMIC DNA]</scope>
    <source>
        <strain evidence="1 2">48C10</strain>
    </source>
</reference>
<gene>
    <name evidence="1" type="ORF">BK663_06915</name>
</gene>
<dbReference type="AlphaFoldDB" id="A0A423IUR5"/>
<comment type="caution">
    <text evidence="1">The sequence shown here is derived from an EMBL/GenBank/DDBJ whole genome shotgun (WGS) entry which is preliminary data.</text>
</comment>
<protein>
    <submittedName>
        <fullName evidence="1">Uncharacterized protein</fullName>
    </submittedName>
</protein>
<evidence type="ECO:0000313" key="1">
    <source>
        <dbReference type="EMBL" id="RON29175.1"/>
    </source>
</evidence>
<evidence type="ECO:0000313" key="2">
    <source>
        <dbReference type="Proteomes" id="UP000284168"/>
    </source>
</evidence>
<proteinExistence type="predicted"/>
<dbReference type="EMBL" id="MOBN01000014">
    <property type="protein sequence ID" value="RON29175.1"/>
    <property type="molecule type" value="Genomic_DNA"/>
</dbReference>
<dbReference type="Proteomes" id="UP000284168">
    <property type="component" value="Unassembled WGS sequence"/>
</dbReference>
<organism evidence="1 2">
    <name type="scientific">Pseudomonas lini</name>
    <dbReference type="NCBI Taxonomy" id="163011"/>
    <lineage>
        <taxon>Bacteria</taxon>
        <taxon>Pseudomonadati</taxon>
        <taxon>Pseudomonadota</taxon>
        <taxon>Gammaproteobacteria</taxon>
        <taxon>Pseudomonadales</taxon>
        <taxon>Pseudomonadaceae</taxon>
        <taxon>Pseudomonas</taxon>
    </lineage>
</organism>
<name>A0A423IUR5_9PSED</name>
<sequence>MNVSLDKAVQGLLDLHLTRGVQPSDLADNLFDVEYTDYSLKKRGAVLILDLSYEESLEESLEDFSHKICMRYTYSMERYLVKIEQRIGSGKFSVQWCRSTAIAKAVADVTLCLSKAGLSSMAISKVLGTLPQDLVNSIGERLKLVA</sequence>
<accession>A0A423IUR5</accession>